<dbReference type="InterPro" id="IPR001054">
    <property type="entry name" value="A/G_cyclase"/>
</dbReference>
<name>A0A848HBT8_9BURK</name>
<evidence type="ECO:0000313" key="2">
    <source>
        <dbReference type="EMBL" id="NML46940.1"/>
    </source>
</evidence>
<dbReference type="InterPro" id="IPR050697">
    <property type="entry name" value="Adenylyl/Guanylyl_Cyclase_3/4"/>
</dbReference>
<dbReference type="GO" id="GO:0035556">
    <property type="term" value="P:intracellular signal transduction"/>
    <property type="evidence" value="ECO:0007669"/>
    <property type="project" value="InterPro"/>
</dbReference>
<accession>A0A848HBT8</accession>
<dbReference type="AlphaFoldDB" id="A0A848HBT8"/>
<dbReference type="Gene3D" id="3.30.70.1230">
    <property type="entry name" value="Nucleotide cyclase"/>
    <property type="match status" value="1"/>
</dbReference>
<organism evidence="2 3">
    <name type="scientific">Ramlibacter agri</name>
    <dbReference type="NCBI Taxonomy" id="2728837"/>
    <lineage>
        <taxon>Bacteria</taxon>
        <taxon>Pseudomonadati</taxon>
        <taxon>Pseudomonadota</taxon>
        <taxon>Betaproteobacteria</taxon>
        <taxon>Burkholderiales</taxon>
        <taxon>Comamonadaceae</taxon>
        <taxon>Ramlibacter</taxon>
    </lineage>
</organism>
<dbReference type="PANTHER" id="PTHR43081">
    <property type="entry name" value="ADENYLATE CYCLASE, TERMINAL-DIFFERENTIATION SPECIFIC-RELATED"/>
    <property type="match status" value="1"/>
</dbReference>
<evidence type="ECO:0000313" key="3">
    <source>
        <dbReference type="Proteomes" id="UP000541185"/>
    </source>
</evidence>
<gene>
    <name evidence="2" type="ORF">HHL11_24565</name>
</gene>
<protein>
    <recommendedName>
        <fullName evidence="1">Guanylate cyclase domain-containing protein</fullName>
    </recommendedName>
</protein>
<sequence>MSFSWVDATDFARHTKVIAVADVVESVRLMELDEQEFIQRWHGFVEFVKQHLPGESGRLHKSLGDGLMIEFGDPAGCVRATLAMQSWFNEGNQGLAAERHVHLRIGAHIAEFVSDEHDIYGTDVNLTARIATLAGPGEIVISAALRERLQDHPAVLLEDLGICHLKHVRQPVRAYRVGRAGRAPVLPAASAAGRLLTRATVAVLPFAGAPDGEGLGEAIADEAVAGLTRVPELQVVSRLTTAAFPLERASFLLRGHVRRAGEAVAVFAELGDIANSHIVWAHSFKGRTADLFSDDTALLRGLVAGVASGVMAREAERAQGQPFPSLSSPTLLFAGLAAMHCLASADLERSRAMLEELVERNPRQPAAHAWLSHWHLLQLRLGLAEDAQEHTAMARSHATAALQADGYAPLALCMDGQVKLRLLRDPDGAATRYAQVLRARADDSLGLLLQAELHAFRDEGAAAHRTAQRALALCMLAPLRYWYEQVAGLAALVAGDLPQALLLSESAVARQPEFAAAHVQLVAAQAAAGQHAGAKASLQRLLRVRPDFTLARMQADCPACDTVLRRVSEYLAQVGAPPG</sequence>
<dbReference type="PROSITE" id="PS50125">
    <property type="entry name" value="GUANYLATE_CYCLASE_2"/>
    <property type="match status" value="1"/>
</dbReference>
<dbReference type="EMBL" id="JABBFX010000003">
    <property type="protein sequence ID" value="NML46940.1"/>
    <property type="molecule type" value="Genomic_DNA"/>
</dbReference>
<dbReference type="Gene3D" id="1.25.40.10">
    <property type="entry name" value="Tetratricopeptide repeat domain"/>
    <property type="match status" value="1"/>
</dbReference>
<comment type="caution">
    <text evidence="2">The sequence shown here is derived from an EMBL/GenBank/DDBJ whole genome shotgun (WGS) entry which is preliminary data.</text>
</comment>
<keyword evidence="3" id="KW-1185">Reference proteome</keyword>
<evidence type="ECO:0000259" key="1">
    <source>
        <dbReference type="PROSITE" id="PS50125"/>
    </source>
</evidence>
<dbReference type="PANTHER" id="PTHR43081:SF19">
    <property type="entry name" value="PH-SENSITIVE ADENYLATE CYCLASE RV1264"/>
    <property type="match status" value="1"/>
</dbReference>
<dbReference type="SUPFAM" id="SSF55073">
    <property type="entry name" value="Nucleotide cyclase"/>
    <property type="match status" value="1"/>
</dbReference>
<dbReference type="SUPFAM" id="SSF48452">
    <property type="entry name" value="TPR-like"/>
    <property type="match status" value="1"/>
</dbReference>
<feature type="domain" description="Guanylate cyclase" evidence="1">
    <location>
        <begin position="2"/>
        <end position="131"/>
    </location>
</feature>
<reference evidence="2 3" key="1">
    <citation type="submission" date="2020-04" db="EMBL/GenBank/DDBJ databases">
        <title>Ramlibacter sp. G-1-2-2 isolated from soil.</title>
        <authorList>
            <person name="Dahal R.H."/>
        </authorList>
    </citation>
    <scope>NUCLEOTIDE SEQUENCE [LARGE SCALE GENOMIC DNA]</scope>
    <source>
        <strain evidence="2 3">G-1-2-2</strain>
    </source>
</reference>
<dbReference type="GO" id="GO:0006171">
    <property type="term" value="P:cAMP biosynthetic process"/>
    <property type="evidence" value="ECO:0007669"/>
    <property type="project" value="TreeGrafter"/>
</dbReference>
<dbReference type="GO" id="GO:0004016">
    <property type="term" value="F:adenylate cyclase activity"/>
    <property type="evidence" value="ECO:0007669"/>
    <property type="project" value="UniProtKB-ARBA"/>
</dbReference>
<dbReference type="CDD" id="cd07302">
    <property type="entry name" value="CHD"/>
    <property type="match status" value="1"/>
</dbReference>
<dbReference type="Pfam" id="PF00211">
    <property type="entry name" value="Guanylate_cyc"/>
    <property type="match status" value="1"/>
</dbReference>
<proteinExistence type="predicted"/>
<dbReference type="RefSeq" id="WP_169421252.1">
    <property type="nucleotide sequence ID" value="NZ_JABBFX010000003.1"/>
</dbReference>
<dbReference type="InterPro" id="IPR011990">
    <property type="entry name" value="TPR-like_helical_dom_sf"/>
</dbReference>
<dbReference type="InterPro" id="IPR029787">
    <property type="entry name" value="Nucleotide_cyclase"/>
</dbReference>
<dbReference type="Proteomes" id="UP000541185">
    <property type="component" value="Unassembled WGS sequence"/>
</dbReference>